<dbReference type="Pfam" id="PF13411">
    <property type="entry name" value="MerR_1"/>
    <property type="match status" value="1"/>
</dbReference>
<dbReference type="KEGG" id="kco:BWI95_21540"/>
<dbReference type="PROSITE" id="PS00552">
    <property type="entry name" value="HTH_MERR_1"/>
    <property type="match status" value="1"/>
</dbReference>
<dbReference type="PROSITE" id="PS50937">
    <property type="entry name" value="HTH_MERR_2"/>
    <property type="match status" value="1"/>
</dbReference>
<dbReference type="InterPro" id="IPR047057">
    <property type="entry name" value="MerR_fam"/>
</dbReference>
<evidence type="ECO:0000313" key="4">
    <source>
        <dbReference type="Proteomes" id="UP000187148"/>
    </source>
</evidence>
<dbReference type="InterPro" id="IPR000551">
    <property type="entry name" value="MerR-type_HTH_dom"/>
</dbReference>
<evidence type="ECO:0000259" key="2">
    <source>
        <dbReference type="PROSITE" id="PS50937"/>
    </source>
</evidence>
<keyword evidence="1" id="KW-0238">DNA-binding</keyword>
<dbReference type="GO" id="GO:0003700">
    <property type="term" value="F:DNA-binding transcription factor activity"/>
    <property type="evidence" value="ECO:0007669"/>
    <property type="project" value="InterPro"/>
</dbReference>
<evidence type="ECO:0000313" key="3">
    <source>
        <dbReference type="EMBL" id="APZ07727.1"/>
    </source>
</evidence>
<dbReference type="SUPFAM" id="SSF46955">
    <property type="entry name" value="Putative DNA-binding domain"/>
    <property type="match status" value="1"/>
</dbReference>
<sequence>MKELDIGEVAALSGIKPSALRFYEKRGLIKPIGRNGLRRQYSQSVLSKLQLIALGQAAGFSLDEMAAMLNPQGKVAINREQLQQRAKAIDETICKLQLFSEGLKHAARCPAPEHTECASFKKLVSRGLRLIARK</sequence>
<dbReference type="EMBL" id="CP019445">
    <property type="protein sequence ID" value="APZ07727.1"/>
    <property type="molecule type" value="Genomic_DNA"/>
</dbReference>
<gene>
    <name evidence="3" type="ORF">BWI95_21540</name>
</gene>
<dbReference type="AlphaFoldDB" id="A0A831EEU3"/>
<dbReference type="PRINTS" id="PR00040">
    <property type="entry name" value="HTHMERR"/>
</dbReference>
<accession>A0A831EEU3</accession>
<dbReference type="PANTHER" id="PTHR30204:SF97">
    <property type="entry name" value="MERR FAMILY REGULATORY PROTEIN"/>
    <property type="match status" value="1"/>
</dbReference>
<evidence type="ECO:0000256" key="1">
    <source>
        <dbReference type="ARBA" id="ARBA00023125"/>
    </source>
</evidence>
<dbReference type="CDD" id="cd04781">
    <property type="entry name" value="HTH_MerR-like_sg6"/>
    <property type="match status" value="1"/>
</dbReference>
<proteinExistence type="predicted"/>
<dbReference type="SMART" id="SM00422">
    <property type="entry name" value="HTH_MERR"/>
    <property type="match status" value="1"/>
</dbReference>
<organism evidence="3 4">
    <name type="scientific">Kosakonia cowanii JCM 10956 = DSM 18146</name>
    <dbReference type="NCBI Taxonomy" id="1300165"/>
    <lineage>
        <taxon>Bacteria</taxon>
        <taxon>Pseudomonadati</taxon>
        <taxon>Pseudomonadota</taxon>
        <taxon>Gammaproteobacteria</taxon>
        <taxon>Enterobacterales</taxon>
        <taxon>Enterobacteriaceae</taxon>
        <taxon>Kosakonia</taxon>
    </lineage>
</organism>
<keyword evidence="4" id="KW-1185">Reference proteome</keyword>
<name>A0A831EEU3_9ENTR</name>
<feature type="domain" description="HTH merR-type" evidence="2">
    <location>
        <begin position="3"/>
        <end position="71"/>
    </location>
</feature>
<protein>
    <submittedName>
        <fullName evidence="3">Transcriptional regulator</fullName>
    </submittedName>
</protein>
<dbReference type="PANTHER" id="PTHR30204">
    <property type="entry name" value="REDOX-CYCLING DRUG-SENSING TRANSCRIPTIONAL ACTIVATOR SOXR"/>
    <property type="match status" value="1"/>
</dbReference>
<dbReference type="Proteomes" id="UP000187148">
    <property type="component" value="Chromosome"/>
</dbReference>
<dbReference type="InterPro" id="IPR009061">
    <property type="entry name" value="DNA-bd_dom_put_sf"/>
</dbReference>
<dbReference type="GO" id="GO:0003677">
    <property type="term" value="F:DNA binding"/>
    <property type="evidence" value="ECO:0007669"/>
    <property type="project" value="UniProtKB-KW"/>
</dbReference>
<dbReference type="RefSeq" id="WP_076770352.1">
    <property type="nucleotide sequence ID" value="NZ_CP019445.1"/>
</dbReference>
<dbReference type="Gene3D" id="1.10.1660.10">
    <property type="match status" value="1"/>
</dbReference>
<reference evidence="3 4" key="1">
    <citation type="submission" date="2017-01" db="EMBL/GenBank/DDBJ databases">
        <authorList>
            <person name="Cao J.-M."/>
        </authorList>
    </citation>
    <scope>NUCLEOTIDE SEQUENCE [LARGE SCALE GENOMIC DNA]</scope>
    <source>
        <strain evidence="3 4">888-76</strain>
    </source>
</reference>